<dbReference type="PRINTS" id="PR00634">
    <property type="entry name" value="BETALLERGEN"/>
</dbReference>
<dbReference type="InterPro" id="IPR050279">
    <property type="entry name" value="Plant_def-hormone_signal"/>
</dbReference>
<dbReference type="SUPFAM" id="SSF55961">
    <property type="entry name" value="Bet v1-like"/>
    <property type="match status" value="1"/>
</dbReference>
<keyword evidence="7" id="KW-1185">Reference proteome</keyword>
<dbReference type="GO" id="GO:0009738">
    <property type="term" value="P:abscisic acid-activated signaling pathway"/>
    <property type="evidence" value="ECO:0007669"/>
    <property type="project" value="InterPro"/>
</dbReference>
<keyword evidence="3 4" id="KW-0568">Pathogenesis-related protein</keyword>
<dbReference type="GO" id="GO:0005634">
    <property type="term" value="C:nucleus"/>
    <property type="evidence" value="ECO:0007669"/>
    <property type="project" value="TreeGrafter"/>
</dbReference>
<keyword evidence="2 4" id="KW-0611">Plant defense</keyword>
<protein>
    <recommendedName>
        <fullName evidence="5">Bet v I/Major latex protein domain-containing protein</fullName>
    </recommendedName>
</protein>
<dbReference type="Pfam" id="PF00407">
    <property type="entry name" value="Bet_v_1"/>
    <property type="match status" value="1"/>
</dbReference>
<dbReference type="InterPro" id="IPR023393">
    <property type="entry name" value="START-like_dom_sf"/>
</dbReference>
<comment type="similarity">
    <text evidence="1 4">Belongs to the BetVI family.</text>
</comment>
<dbReference type="AlphaFoldDB" id="A0AA88DYJ8"/>
<evidence type="ECO:0000256" key="1">
    <source>
        <dbReference type="ARBA" id="ARBA00009744"/>
    </source>
</evidence>
<dbReference type="Gene3D" id="3.30.530.20">
    <property type="match status" value="1"/>
</dbReference>
<evidence type="ECO:0000259" key="5">
    <source>
        <dbReference type="Pfam" id="PF00407"/>
    </source>
</evidence>
<dbReference type="GO" id="GO:0010427">
    <property type="term" value="F:abscisic acid binding"/>
    <property type="evidence" value="ECO:0007669"/>
    <property type="project" value="InterPro"/>
</dbReference>
<organism evidence="6 7">
    <name type="scientific">Ficus carica</name>
    <name type="common">Common fig</name>
    <dbReference type="NCBI Taxonomy" id="3494"/>
    <lineage>
        <taxon>Eukaryota</taxon>
        <taxon>Viridiplantae</taxon>
        <taxon>Streptophyta</taxon>
        <taxon>Embryophyta</taxon>
        <taxon>Tracheophyta</taxon>
        <taxon>Spermatophyta</taxon>
        <taxon>Magnoliopsida</taxon>
        <taxon>eudicotyledons</taxon>
        <taxon>Gunneridae</taxon>
        <taxon>Pentapetalae</taxon>
        <taxon>rosids</taxon>
        <taxon>fabids</taxon>
        <taxon>Rosales</taxon>
        <taxon>Moraceae</taxon>
        <taxon>Ficeae</taxon>
        <taxon>Ficus</taxon>
    </lineage>
</organism>
<evidence type="ECO:0000313" key="6">
    <source>
        <dbReference type="EMBL" id="GMN63415.1"/>
    </source>
</evidence>
<evidence type="ECO:0000256" key="2">
    <source>
        <dbReference type="ARBA" id="ARBA00022821"/>
    </source>
</evidence>
<name>A0AA88DYJ8_FICCA</name>
<reference evidence="6" key="1">
    <citation type="submission" date="2023-07" db="EMBL/GenBank/DDBJ databases">
        <title>draft genome sequence of fig (Ficus carica).</title>
        <authorList>
            <person name="Takahashi T."/>
            <person name="Nishimura K."/>
        </authorList>
    </citation>
    <scope>NUCLEOTIDE SEQUENCE</scope>
</reference>
<dbReference type="EMBL" id="BTGU01000149">
    <property type="protein sequence ID" value="GMN63415.1"/>
    <property type="molecule type" value="Genomic_DNA"/>
</dbReference>
<sequence length="98" mass="10730">MGDQSKSEKVDKIDEDNFTYGDSLIEGDVLMGKIEKVSNETKLVASPDGGSIVKNGSTYYTIGDAEIDEERVEQGKEKAVGLFKIVEGYLHAHPDAYD</sequence>
<comment type="caution">
    <text evidence="6">The sequence shown here is derived from an EMBL/GenBank/DDBJ whole genome shotgun (WGS) entry which is preliminary data.</text>
</comment>
<gene>
    <name evidence="6" type="ORF">TIFTF001_032497</name>
</gene>
<dbReference type="Proteomes" id="UP001187192">
    <property type="component" value="Unassembled WGS sequence"/>
</dbReference>
<dbReference type="PROSITE" id="PS00451">
    <property type="entry name" value="PATHOGENESIS_BETVI"/>
    <property type="match status" value="1"/>
</dbReference>
<dbReference type="GO" id="GO:0004864">
    <property type="term" value="F:protein phosphatase inhibitor activity"/>
    <property type="evidence" value="ECO:0007669"/>
    <property type="project" value="InterPro"/>
</dbReference>
<evidence type="ECO:0000256" key="3">
    <source>
        <dbReference type="ARBA" id="ARBA00023265"/>
    </source>
</evidence>
<dbReference type="PANTHER" id="PTHR31213:SF55">
    <property type="entry name" value="STRESS-INDUCED PROTEIN SAM22"/>
    <property type="match status" value="1"/>
</dbReference>
<feature type="domain" description="Bet v I/Major latex protein" evidence="5">
    <location>
        <begin position="7"/>
        <end position="92"/>
    </location>
</feature>
<accession>A0AA88DYJ8</accession>
<dbReference type="PANTHER" id="PTHR31213">
    <property type="entry name" value="OS08G0374000 PROTEIN-RELATED"/>
    <property type="match status" value="1"/>
</dbReference>
<evidence type="ECO:0000313" key="7">
    <source>
        <dbReference type="Proteomes" id="UP001187192"/>
    </source>
</evidence>
<proteinExistence type="inferred from homology"/>
<dbReference type="GO" id="GO:0038023">
    <property type="term" value="F:signaling receptor activity"/>
    <property type="evidence" value="ECO:0007669"/>
    <property type="project" value="InterPro"/>
</dbReference>
<dbReference type="InterPro" id="IPR000916">
    <property type="entry name" value="Bet_v_I/MLP"/>
</dbReference>
<dbReference type="InterPro" id="IPR024949">
    <property type="entry name" value="Bet_v_I_allergen"/>
</dbReference>
<dbReference type="GO" id="GO:0005737">
    <property type="term" value="C:cytoplasm"/>
    <property type="evidence" value="ECO:0007669"/>
    <property type="project" value="TreeGrafter"/>
</dbReference>
<dbReference type="FunFam" id="3.30.530.20:FF:000007">
    <property type="entry name" value="Major pollen allergen Bet v 1-A"/>
    <property type="match status" value="1"/>
</dbReference>
<dbReference type="GO" id="GO:0006952">
    <property type="term" value="P:defense response"/>
    <property type="evidence" value="ECO:0007669"/>
    <property type="project" value="UniProtKB-KW"/>
</dbReference>
<evidence type="ECO:0000256" key="4">
    <source>
        <dbReference type="RuleBase" id="RU000409"/>
    </source>
</evidence>